<organism evidence="1 2">
    <name type="scientific">Shewanella aestuarii</name>
    <dbReference type="NCBI Taxonomy" id="1028752"/>
    <lineage>
        <taxon>Bacteria</taxon>
        <taxon>Pseudomonadati</taxon>
        <taxon>Pseudomonadota</taxon>
        <taxon>Gammaproteobacteria</taxon>
        <taxon>Alteromonadales</taxon>
        <taxon>Shewanellaceae</taxon>
        <taxon>Shewanella</taxon>
    </lineage>
</organism>
<reference evidence="1 2" key="1">
    <citation type="submission" date="2020-03" db="EMBL/GenBank/DDBJ databases">
        <title>Complete genome sequence of Shewanella sp.</title>
        <authorList>
            <person name="Kim Y.-S."/>
            <person name="Kim S.-J."/>
            <person name="Jung H.-K."/>
            <person name="Kim K.-H."/>
        </authorList>
    </citation>
    <scope>NUCLEOTIDE SEQUENCE [LARGE SCALE GENOMIC DNA]</scope>
    <source>
        <strain evidence="1 2">PN3F2</strain>
    </source>
</reference>
<keyword evidence="2" id="KW-1185">Reference proteome</keyword>
<dbReference type="Proteomes" id="UP000502608">
    <property type="component" value="Chromosome"/>
</dbReference>
<name>A0A6G9QNL1_9GAMM</name>
<dbReference type="Gene3D" id="3.40.190.10">
    <property type="entry name" value="Periplasmic binding protein-like II"/>
    <property type="match status" value="2"/>
</dbReference>
<dbReference type="EMBL" id="CP050313">
    <property type="protein sequence ID" value="QIR15998.1"/>
    <property type="molecule type" value="Genomic_DNA"/>
</dbReference>
<sequence>MNLLATWQVRIQQQVLLLFIGLCLTSLFVIQIAMAAVVNKTVTITTQEWPPYQINHGNYHSGFAIEALDCVMKRLEQPYKIIFLPWGRAQHDVKTNVYDGFFAASQNNHRDTYAKLSNTFIEQKWQFFLAKDFITPLDAESIKTNVEFGSRLHSNTSYWLNKNGYKVIYETTNLDELIPLLQKKRIGAIMENSLLFQVAIDRAGIPISEFNVVNNIEKPLGVYFGDQFLKQNPQFLDAFNQHTQACRFTSN</sequence>
<gene>
    <name evidence="1" type="ORF">HBH39_17225</name>
</gene>
<evidence type="ECO:0000313" key="1">
    <source>
        <dbReference type="EMBL" id="QIR15998.1"/>
    </source>
</evidence>
<dbReference type="RefSeq" id="WP_167679852.1">
    <property type="nucleotide sequence ID" value="NZ_CP050313.1"/>
</dbReference>
<protein>
    <submittedName>
        <fullName evidence="1">Amino acid ABC transporter substrate-binding protein</fullName>
    </submittedName>
</protein>
<proteinExistence type="predicted"/>
<dbReference type="KEGG" id="saes:HBH39_17225"/>
<evidence type="ECO:0000313" key="2">
    <source>
        <dbReference type="Proteomes" id="UP000502608"/>
    </source>
</evidence>
<dbReference type="AlphaFoldDB" id="A0A6G9QNL1"/>
<dbReference type="SUPFAM" id="SSF53850">
    <property type="entry name" value="Periplasmic binding protein-like II"/>
    <property type="match status" value="1"/>
</dbReference>
<accession>A0A6G9QNL1</accession>